<sequence>MNTPTSCTSLWFLVLLFCFLLCFHVGTCVSITPQYTTLTVAGSMYMDTISDHYALSEYVPLSKPSAAVMNEKNELFVADTNHHVIRVLYPNSTSRVYAGLGTAGFNGDGMHALLTQFHTPIGLSLTPNGDLYVADSGNGRVRKISASTRIVTTLISNQELSTPVGVFAMTNGDVYVTDSTKGLVKHYNATTGIVSLVAGGGSASRNGALATNTKLVSPYGIHVMEMLLLSSILKLLQFFRQVKAQQQVSSIVQIQHSYLKSTQQHQA</sequence>
<evidence type="ECO:0000313" key="5">
    <source>
        <dbReference type="Proteomes" id="UP000816034"/>
    </source>
</evidence>
<evidence type="ECO:0000256" key="1">
    <source>
        <dbReference type="ARBA" id="ARBA00022737"/>
    </source>
</evidence>
<dbReference type="PANTHER" id="PTHR46388">
    <property type="entry name" value="NHL REPEAT-CONTAINING PROTEIN 2"/>
    <property type="match status" value="1"/>
</dbReference>
<reference evidence="4 5" key="1">
    <citation type="journal article" date="2018" name="BMC Genomics">
        <title>The genome of Naegleria lovaniensis, the basis for a comparative approach to unravel pathogenicity factors of the human pathogenic amoeba N. fowleri.</title>
        <authorList>
            <person name="Liechti N."/>
            <person name="Schurch N."/>
            <person name="Bruggmann R."/>
            <person name="Wittwer M."/>
        </authorList>
    </citation>
    <scope>NUCLEOTIDE SEQUENCE [LARGE SCALE GENOMIC DNA]</scope>
    <source>
        <strain evidence="4 5">ATCC 30569</strain>
    </source>
</reference>
<dbReference type="EMBL" id="PYSW02000045">
    <property type="protein sequence ID" value="KAG2374520.1"/>
    <property type="molecule type" value="Genomic_DNA"/>
</dbReference>
<proteinExistence type="predicted"/>
<feature type="signal peptide" evidence="3">
    <location>
        <begin position="1"/>
        <end position="28"/>
    </location>
</feature>
<comment type="caution">
    <text evidence="4">The sequence shown here is derived from an EMBL/GenBank/DDBJ whole genome shotgun (WGS) entry which is preliminary data.</text>
</comment>
<evidence type="ECO:0000256" key="3">
    <source>
        <dbReference type="SAM" id="SignalP"/>
    </source>
</evidence>
<organism evidence="4 5">
    <name type="scientific">Naegleria lovaniensis</name>
    <name type="common">Amoeba</name>
    <dbReference type="NCBI Taxonomy" id="51637"/>
    <lineage>
        <taxon>Eukaryota</taxon>
        <taxon>Discoba</taxon>
        <taxon>Heterolobosea</taxon>
        <taxon>Tetramitia</taxon>
        <taxon>Eutetramitia</taxon>
        <taxon>Vahlkampfiidae</taxon>
        <taxon>Naegleria</taxon>
    </lineage>
</organism>
<name>A0AA88GB61_NAELO</name>
<dbReference type="SUPFAM" id="SSF101898">
    <property type="entry name" value="NHL repeat"/>
    <property type="match status" value="1"/>
</dbReference>
<dbReference type="Gene3D" id="2.120.10.30">
    <property type="entry name" value="TolB, C-terminal domain"/>
    <property type="match status" value="2"/>
</dbReference>
<dbReference type="InterPro" id="IPR001258">
    <property type="entry name" value="NHL_repeat"/>
</dbReference>
<dbReference type="RefSeq" id="XP_044543694.1">
    <property type="nucleotide sequence ID" value="XM_044686389.1"/>
</dbReference>
<keyword evidence="5" id="KW-1185">Reference proteome</keyword>
<dbReference type="AlphaFoldDB" id="A0AA88GB61"/>
<evidence type="ECO:0000313" key="4">
    <source>
        <dbReference type="EMBL" id="KAG2374520.1"/>
    </source>
</evidence>
<protein>
    <recommendedName>
        <fullName evidence="6">NHL repeat-containing protein</fullName>
    </recommendedName>
</protein>
<dbReference type="Pfam" id="PF01436">
    <property type="entry name" value="NHL"/>
    <property type="match status" value="1"/>
</dbReference>
<accession>A0AA88GB61</accession>
<keyword evidence="3" id="KW-0732">Signal</keyword>
<evidence type="ECO:0000256" key="2">
    <source>
        <dbReference type="PROSITE-ProRule" id="PRU00504"/>
    </source>
</evidence>
<dbReference type="InterPro" id="IPR011042">
    <property type="entry name" value="6-blade_b-propeller_TolB-like"/>
</dbReference>
<gene>
    <name evidence="4" type="ORF">C9374_010804</name>
</gene>
<feature type="chain" id="PRO_5041733832" description="NHL repeat-containing protein" evidence="3">
    <location>
        <begin position="29"/>
        <end position="267"/>
    </location>
</feature>
<feature type="repeat" description="NHL" evidence="2">
    <location>
        <begin position="116"/>
        <end position="147"/>
    </location>
</feature>
<evidence type="ECO:0008006" key="6">
    <source>
        <dbReference type="Google" id="ProtNLM"/>
    </source>
</evidence>
<dbReference type="Proteomes" id="UP000816034">
    <property type="component" value="Unassembled WGS sequence"/>
</dbReference>
<keyword evidence="1" id="KW-0677">Repeat</keyword>
<dbReference type="GeneID" id="68103258"/>
<dbReference type="PROSITE" id="PS51125">
    <property type="entry name" value="NHL"/>
    <property type="match status" value="1"/>
</dbReference>
<dbReference type="PANTHER" id="PTHR46388:SF2">
    <property type="entry name" value="NHL REPEAT-CONTAINING PROTEIN 2"/>
    <property type="match status" value="1"/>
</dbReference>